<dbReference type="Proteomes" id="UP000429607">
    <property type="component" value="Unassembled WGS sequence"/>
</dbReference>
<evidence type="ECO:0000313" key="3">
    <source>
        <dbReference type="EMBL" id="KAE9360462.1"/>
    </source>
</evidence>
<dbReference type="AlphaFoldDB" id="A0A6A3P839"/>
<accession>A0A6A3P839</accession>
<dbReference type="Proteomes" id="UP000435112">
    <property type="component" value="Unassembled WGS sequence"/>
</dbReference>
<dbReference type="EMBL" id="QXFT01000004">
    <property type="protein sequence ID" value="KAE9360462.1"/>
    <property type="molecule type" value="Genomic_DNA"/>
</dbReference>
<evidence type="ECO:0008006" key="7">
    <source>
        <dbReference type="Google" id="ProtNLM"/>
    </source>
</evidence>
<dbReference type="EMBL" id="QXFV01000034">
    <property type="protein sequence ID" value="KAE9051758.1"/>
    <property type="molecule type" value="Genomic_DNA"/>
</dbReference>
<evidence type="ECO:0000313" key="5">
    <source>
        <dbReference type="Proteomes" id="UP000434957"/>
    </source>
</evidence>
<reference evidence="4 6" key="1">
    <citation type="submission" date="2018-09" db="EMBL/GenBank/DDBJ databases">
        <title>Genomic investigation of the strawberry pathogen Phytophthora fragariae indicates pathogenicity is determined by transcriptional variation in three key races.</title>
        <authorList>
            <person name="Adams T.M."/>
            <person name="Armitage A.D."/>
            <person name="Sobczyk M.K."/>
            <person name="Bates H.J."/>
            <person name="Dunwell J.M."/>
            <person name="Nellist C.F."/>
            <person name="Harrison R.J."/>
        </authorList>
    </citation>
    <scope>NUCLEOTIDE SEQUENCE [LARGE SCALE GENOMIC DNA]</scope>
    <source>
        <strain evidence="2 4">SCRP249</strain>
        <strain evidence="1 6">SCRP324</strain>
        <strain evidence="3 5">SCRP333</strain>
    </source>
</reference>
<evidence type="ECO:0000313" key="2">
    <source>
        <dbReference type="EMBL" id="KAE9051758.1"/>
    </source>
</evidence>
<dbReference type="Proteomes" id="UP000434957">
    <property type="component" value="Unassembled WGS sequence"/>
</dbReference>
<organism evidence="2 4">
    <name type="scientific">Phytophthora rubi</name>
    <dbReference type="NCBI Taxonomy" id="129364"/>
    <lineage>
        <taxon>Eukaryota</taxon>
        <taxon>Sar</taxon>
        <taxon>Stramenopiles</taxon>
        <taxon>Oomycota</taxon>
        <taxon>Peronosporomycetes</taxon>
        <taxon>Peronosporales</taxon>
        <taxon>Peronosporaceae</taxon>
        <taxon>Phytophthora</taxon>
    </lineage>
</organism>
<gene>
    <name evidence="2" type="ORF">PR001_g1140</name>
    <name evidence="1" type="ORF">PR002_g425</name>
    <name evidence="3" type="ORF">PR003_g207</name>
</gene>
<evidence type="ECO:0000313" key="4">
    <source>
        <dbReference type="Proteomes" id="UP000429607"/>
    </source>
</evidence>
<evidence type="ECO:0000313" key="1">
    <source>
        <dbReference type="EMBL" id="KAE9048493.1"/>
    </source>
</evidence>
<evidence type="ECO:0000313" key="6">
    <source>
        <dbReference type="Proteomes" id="UP000435112"/>
    </source>
</evidence>
<dbReference type="EMBL" id="QXFU01000009">
    <property type="protein sequence ID" value="KAE9048493.1"/>
    <property type="molecule type" value="Genomic_DNA"/>
</dbReference>
<proteinExistence type="predicted"/>
<dbReference type="OrthoDB" id="125581at2759"/>
<name>A0A6A3P839_9STRA</name>
<keyword evidence="5" id="KW-1185">Reference proteome</keyword>
<sequence length="114" mass="13296">MAELAHSYRWAERAKVNKFAEHLSGRAEKYFQQHVQRWWGTQPNLWFIMEQMNAAFHVNISNRQDMKLLSSEKESTRTWNDHFLYLNAVTNASGASPTLVLENVVKYVKASHDG</sequence>
<protein>
    <recommendedName>
        <fullName evidence="7">Retrotransposon gag domain-containing protein</fullName>
    </recommendedName>
</protein>
<comment type="caution">
    <text evidence="2">The sequence shown here is derived from an EMBL/GenBank/DDBJ whole genome shotgun (WGS) entry which is preliminary data.</text>
</comment>